<proteinExistence type="predicted"/>
<dbReference type="EMBL" id="JADMLG010000002">
    <property type="protein sequence ID" value="MBH0776134.1"/>
    <property type="molecule type" value="Genomic_DNA"/>
</dbReference>
<keyword evidence="2" id="KW-0812">Transmembrane</keyword>
<name>A0A931N1N5_9NOCA</name>
<dbReference type="AlphaFoldDB" id="A0A931N1N5"/>
<keyword evidence="2" id="KW-1133">Transmembrane helix</keyword>
<comment type="caution">
    <text evidence="3">The sequence shown here is derived from an EMBL/GenBank/DDBJ whole genome shotgun (WGS) entry which is preliminary data.</text>
</comment>
<keyword evidence="4" id="KW-1185">Reference proteome</keyword>
<gene>
    <name evidence="3" type="ORF">IT779_07540</name>
</gene>
<keyword evidence="2" id="KW-0472">Membrane</keyword>
<evidence type="ECO:0000256" key="2">
    <source>
        <dbReference type="SAM" id="Phobius"/>
    </source>
</evidence>
<feature type="region of interest" description="Disordered" evidence="1">
    <location>
        <begin position="111"/>
        <end position="130"/>
    </location>
</feature>
<feature type="transmembrane region" description="Helical" evidence="2">
    <location>
        <begin position="89"/>
        <end position="111"/>
    </location>
</feature>
<organism evidence="3 4">
    <name type="scientific">Nocardia bovistercoris</name>
    <dbReference type="NCBI Taxonomy" id="2785916"/>
    <lineage>
        <taxon>Bacteria</taxon>
        <taxon>Bacillati</taxon>
        <taxon>Actinomycetota</taxon>
        <taxon>Actinomycetes</taxon>
        <taxon>Mycobacteriales</taxon>
        <taxon>Nocardiaceae</taxon>
        <taxon>Nocardia</taxon>
    </lineage>
</organism>
<evidence type="ECO:0000313" key="3">
    <source>
        <dbReference type="EMBL" id="MBH0776134.1"/>
    </source>
</evidence>
<accession>A0A931N1N5</accession>
<reference evidence="3" key="1">
    <citation type="submission" date="2020-11" db="EMBL/GenBank/DDBJ databases">
        <title>Nocardia NEAU-351.nov., a novel actinomycete isolated from the cow dung.</title>
        <authorList>
            <person name="Zhang X."/>
        </authorList>
    </citation>
    <scope>NUCLEOTIDE SEQUENCE</scope>
    <source>
        <strain evidence="3">NEAU-351</strain>
    </source>
</reference>
<evidence type="ECO:0000313" key="4">
    <source>
        <dbReference type="Proteomes" id="UP000655751"/>
    </source>
</evidence>
<protein>
    <submittedName>
        <fullName evidence="3">Uncharacterized protein</fullName>
    </submittedName>
</protein>
<evidence type="ECO:0000256" key="1">
    <source>
        <dbReference type="SAM" id="MobiDB-lite"/>
    </source>
</evidence>
<dbReference type="RefSeq" id="WP_196148404.1">
    <property type="nucleotide sequence ID" value="NZ_JADMLG010000002.1"/>
</dbReference>
<dbReference type="Proteomes" id="UP000655751">
    <property type="component" value="Unassembled WGS sequence"/>
</dbReference>
<sequence>MKLSTRSAVGVAVAAIAGALIALVVADRLLDDRKKELLATGCKKVVDVPSAATLLNYLGVTLLVVALVSLVIVVVTVARGTARFRALSIVATAFVFVVVGLYAALVAAGTVSPSSDEPSARHYHPCGSGF</sequence>
<feature type="transmembrane region" description="Helical" evidence="2">
    <location>
        <begin position="54"/>
        <end position="77"/>
    </location>
</feature>